<name>X0RG86_9ZZZZ</name>
<gene>
    <name evidence="2" type="ORF">S01H1_14638</name>
</gene>
<organism evidence="2">
    <name type="scientific">marine sediment metagenome</name>
    <dbReference type="NCBI Taxonomy" id="412755"/>
    <lineage>
        <taxon>unclassified sequences</taxon>
        <taxon>metagenomes</taxon>
        <taxon>ecological metagenomes</taxon>
    </lineage>
</organism>
<evidence type="ECO:0000313" key="2">
    <source>
        <dbReference type="EMBL" id="GAF67788.1"/>
    </source>
</evidence>
<sequence length="76" mass="8688">MTDLNDDPYKMTYFPTYRDTRKVEGVEKDTHVLIAILIIGAIMAQCLLRVKWINDKINAMLEEQEVIYGSAASYCG</sequence>
<keyword evidence="1" id="KW-0812">Transmembrane</keyword>
<proteinExistence type="predicted"/>
<keyword evidence="1" id="KW-1133">Transmembrane helix</keyword>
<reference evidence="2" key="1">
    <citation type="journal article" date="2014" name="Front. Microbiol.">
        <title>High frequency of phylogenetically diverse reductive dehalogenase-homologous genes in deep subseafloor sedimentary metagenomes.</title>
        <authorList>
            <person name="Kawai M."/>
            <person name="Futagami T."/>
            <person name="Toyoda A."/>
            <person name="Takaki Y."/>
            <person name="Nishi S."/>
            <person name="Hori S."/>
            <person name="Arai W."/>
            <person name="Tsubouchi T."/>
            <person name="Morono Y."/>
            <person name="Uchiyama I."/>
            <person name="Ito T."/>
            <person name="Fujiyama A."/>
            <person name="Inagaki F."/>
            <person name="Takami H."/>
        </authorList>
    </citation>
    <scope>NUCLEOTIDE SEQUENCE</scope>
    <source>
        <strain evidence="2">Expedition CK06-06</strain>
    </source>
</reference>
<dbReference type="EMBL" id="BARS01007622">
    <property type="protein sequence ID" value="GAF67788.1"/>
    <property type="molecule type" value="Genomic_DNA"/>
</dbReference>
<accession>X0RG86</accession>
<protein>
    <submittedName>
        <fullName evidence="2">Uncharacterized protein</fullName>
    </submittedName>
</protein>
<comment type="caution">
    <text evidence="2">The sequence shown here is derived from an EMBL/GenBank/DDBJ whole genome shotgun (WGS) entry which is preliminary data.</text>
</comment>
<keyword evidence="1" id="KW-0472">Membrane</keyword>
<dbReference type="AlphaFoldDB" id="X0RG86"/>
<feature type="transmembrane region" description="Helical" evidence="1">
    <location>
        <begin position="32"/>
        <end position="50"/>
    </location>
</feature>
<evidence type="ECO:0000256" key="1">
    <source>
        <dbReference type="SAM" id="Phobius"/>
    </source>
</evidence>